<name>A0A1F5SC00_9BACT</name>
<dbReference type="EMBL" id="MFFW01000034">
    <property type="protein sequence ID" value="OGF24179.1"/>
    <property type="molecule type" value="Genomic_DNA"/>
</dbReference>
<protein>
    <submittedName>
        <fullName evidence="3">Uncharacterized protein</fullName>
    </submittedName>
</protein>
<accession>A0A1F5SC00</accession>
<comment type="caution">
    <text evidence="3">The sequence shown here is derived from an EMBL/GenBank/DDBJ whole genome shotgun (WGS) entry which is preliminary data.</text>
</comment>
<keyword evidence="1" id="KW-0472">Membrane</keyword>
<sequence length="220" mass="24833">MKLHPFLLSAAFIVLSFALATSVQAHQPRFVKDDQLVLIKNSEVSQAFYGELKGRAAFYLIDLKTAQELYFQILAPDLPGIRKDKTVTVDYLSDLGAKVESFLTLDPISADWQSFHEEYGGDNYLAGPSAKKPGEAGYYIVKISSPDNTGKYVLVAGEKETFSAEEIARALITIPQLKTKFFNKPFWQSFQGKVGKYFGLSFLGLVVFGYLFHRFRRMFR</sequence>
<dbReference type="AlphaFoldDB" id="A0A1F5SC00"/>
<feature type="signal peptide" evidence="2">
    <location>
        <begin position="1"/>
        <end position="25"/>
    </location>
</feature>
<feature type="transmembrane region" description="Helical" evidence="1">
    <location>
        <begin position="194"/>
        <end position="212"/>
    </location>
</feature>
<reference evidence="3 4" key="1">
    <citation type="journal article" date="2016" name="Nat. Commun.">
        <title>Thousands of microbial genomes shed light on interconnected biogeochemical processes in an aquifer system.</title>
        <authorList>
            <person name="Anantharaman K."/>
            <person name="Brown C.T."/>
            <person name="Hug L.A."/>
            <person name="Sharon I."/>
            <person name="Castelle C.J."/>
            <person name="Probst A.J."/>
            <person name="Thomas B.C."/>
            <person name="Singh A."/>
            <person name="Wilkins M.J."/>
            <person name="Karaoz U."/>
            <person name="Brodie E.L."/>
            <person name="Williams K.H."/>
            <person name="Hubbard S.S."/>
            <person name="Banfield J.F."/>
        </authorList>
    </citation>
    <scope>NUCLEOTIDE SEQUENCE [LARGE SCALE GENOMIC DNA]</scope>
</reference>
<proteinExistence type="predicted"/>
<keyword evidence="1" id="KW-0812">Transmembrane</keyword>
<evidence type="ECO:0000256" key="1">
    <source>
        <dbReference type="SAM" id="Phobius"/>
    </source>
</evidence>
<keyword evidence="1" id="KW-1133">Transmembrane helix</keyword>
<evidence type="ECO:0000313" key="3">
    <source>
        <dbReference type="EMBL" id="OGF24179.1"/>
    </source>
</evidence>
<gene>
    <name evidence="3" type="ORF">A3H66_00770</name>
</gene>
<organism evidence="3 4">
    <name type="scientific">Candidatus Falkowbacteria bacterium RIFCSPLOWO2_02_FULL_45_21</name>
    <dbReference type="NCBI Taxonomy" id="1797989"/>
    <lineage>
        <taxon>Bacteria</taxon>
        <taxon>Candidatus Falkowiibacteriota</taxon>
    </lineage>
</organism>
<evidence type="ECO:0000313" key="4">
    <source>
        <dbReference type="Proteomes" id="UP000178783"/>
    </source>
</evidence>
<feature type="chain" id="PRO_5009521168" evidence="2">
    <location>
        <begin position="26"/>
        <end position="220"/>
    </location>
</feature>
<dbReference type="Proteomes" id="UP000178783">
    <property type="component" value="Unassembled WGS sequence"/>
</dbReference>
<keyword evidence="2" id="KW-0732">Signal</keyword>
<dbReference type="STRING" id="1797989.A3H66_00770"/>
<evidence type="ECO:0000256" key="2">
    <source>
        <dbReference type="SAM" id="SignalP"/>
    </source>
</evidence>